<accession>A0AAD4XCS4</accession>
<dbReference type="PANTHER" id="PTHR42909:SF1">
    <property type="entry name" value="CARBOHYDRATE KINASE PFKB DOMAIN-CONTAINING PROTEIN"/>
    <property type="match status" value="1"/>
</dbReference>
<protein>
    <recommendedName>
        <fullName evidence="4">Carbohydrate kinase PfkB domain-containing protein</fullName>
    </recommendedName>
</protein>
<sequence>MENSVCRRLNTLSRHLWIENETNQALQLNCLSAMDGISDPVIIGAMIMDIHATPSIPAQPRTTTPGMVHYISGGVARNIAECMTKLGNKPFMISMIGDDVAGNLLFAYWKSAGLAIQGIQRRQDVGTPVVCNVFDANGELAAAVASVEAIEEFLTEEWIQRFKGNILSAPVVMIDANLNPSSLEASCQIAAESGVPVWFEPVSVTKSKRVVSVAKHITFASPNEDELIAMANAVSCNDRFSSIQMKANIGSKSVEHLFQMLKPAMRVLIDKGIKLVIVTLGPNGVLLGSMARQNLTNYHLKNINPSCYKKQLYENVTSRCPSTELLSEFDRRRSDLILVHFPSLPAAVVRLTGAGDCFVGGTLASLCAGLDVMQSIAVGMAAAKAAVEVETNIPSEYVLATIADDAQRIHSSAKNVTVKAWRQNHVLDIGWDQGF</sequence>
<dbReference type="GO" id="GO:0016301">
    <property type="term" value="F:kinase activity"/>
    <property type="evidence" value="ECO:0007669"/>
    <property type="project" value="UniProtKB-KW"/>
</dbReference>
<evidence type="ECO:0000256" key="3">
    <source>
        <dbReference type="ARBA" id="ARBA00022777"/>
    </source>
</evidence>
<dbReference type="InterPro" id="IPR002173">
    <property type="entry name" value="Carboh/pur_kinase_PfkB_CS"/>
</dbReference>
<keyword evidence="6" id="KW-1185">Reference proteome</keyword>
<reference evidence="5" key="1">
    <citation type="submission" date="2022-04" db="EMBL/GenBank/DDBJ databases">
        <title>A functionally conserved STORR gene fusion in Papaver species that diverged 16.8 million years ago.</title>
        <authorList>
            <person name="Catania T."/>
        </authorList>
    </citation>
    <scope>NUCLEOTIDE SEQUENCE</scope>
    <source>
        <strain evidence="5">S-188037</strain>
    </source>
</reference>
<dbReference type="Pfam" id="PF00294">
    <property type="entry name" value="PfkB"/>
    <property type="match status" value="2"/>
</dbReference>
<feature type="domain" description="Carbohydrate kinase PfkB" evidence="4">
    <location>
        <begin position="339"/>
        <end position="390"/>
    </location>
</feature>
<dbReference type="CDD" id="cd01941">
    <property type="entry name" value="YeiC_kinase_like"/>
    <property type="match status" value="1"/>
</dbReference>
<dbReference type="GO" id="GO:0016798">
    <property type="term" value="F:hydrolase activity, acting on glycosyl bonds"/>
    <property type="evidence" value="ECO:0007669"/>
    <property type="project" value="TreeGrafter"/>
</dbReference>
<comment type="caution">
    <text evidence="5">The sequence shown here is derived from an EMBL/GenBank/DDBJ whole genome shotgun (WGS) entry which is preliminary data.</text>
</comment>
<dbReference type="Proteomes" id="UP001202328">
    <property type="component" value="Unassembled WGS sequence"/>
</dbReference>
<dbReference type="SUPFAM" id="SSF53613">
    <property type="entry name" value="Ribokinase-like"/>
    <property type="match status" value="1"/>
</dbReference>
<evidence type="ECO:0000256" key="2">
    <source>
        <dbReference type="ARBA" id="ARBA00022723"/>
    </source>
</evidence>
<dbReference type="PROSITE" id="PS00583">
    <property type="entry name" value="PFKB_KINASES_1"/>
    <property type="match status" value="1"/>
</dbReference>
<keyword evidence="2" id="KW-0479">Metal-binding</keyword>
<dbReference type="AlphaFoldDB" id="A0AAD4XCS4"/>
<feature type="domain" description="Carbohydrate kinase PfkB" evidence="4">
    <location>
        <begin position="41"/>
        <end position="289"/>
    </location>
</feature>
<dbReference type="InterPro" id="IPR029056">
    <property type="entry name" value="Ribokinase-like"/>
</dbReference>
<evidence type="ECO:0000256" key="1">
    <source>
        <dbReference type="ARBA" id="ARBA00022679"/>
    </source>
</evidence>
<keyword evidence="1" id="KW-0808">Transferase</keyword>
<dbReference type="PANTHER" id="PTHR42909">
    <property type="entry name" value="ZGC:136858"/>
    <property type="match status" value="1"/>
</dbReference>
<evidence type="ECO:0000313" key="5">
    <source>
        <dbReference type="EMBL" id="KAI3901915.1"/>
    </source>
</evidence>
<gene>
    <name evidence="5" type="ORF">MKW98_027212</name>
</gene>
<dbReference type="GO" id="GO:0005737">
    <property type="term" value="C:cytoplasm"/>
    <property type="evidence" value="ECO:0007669"/>
    <property type="project" value="TreeGrafter"/>
</dbReference>
<dbReference type="GO" id="GO:0046872">
    <property type="term" value="F:metal ion binding"/>
    <property type="evidence" value="ECO:0007669"/>
    <property type="project" value="UniProtKB-KW"/>
</dbReference>
<organism evidence="5 6">
    <name type="scientific">Papaver atlanticum</name>
    <dbReference type="NCBI Taxonomy" id="357466"/>
    <lineage>
        <taxon>Eukaryota</taxon>
        <taxon>Viridiplantae</taxon>
        <taxon>Streptophyta</taxon>
        <taxon>Embryophyta</taxon>
        <taxon>Tracheophyta</taxon>
        <taxon>Spermatophyta</taxon>
        <taxon>Magnoliopsida</taxon>
        <taxon>Ranunculales</taxon>
        <taxon>Papaveraceae</taxon>
        <taxon>Papaveroideae</taxon>
        <taxon>Papaver</taxon>
    </lineage>
</organism>
<evidence type="ECO:0000313" key="6">
    <source>
        <dbReference type="Proteomes" id="UP001202328"/>
    </source>
</evidence>
<dbReference type="InterPro" id="IPR011611">
    <property type="entry name" value="PfkB_dom"/>
</dbReference>
<evidence type="ECO:0000259" key="4">
    <source>
        <dbReference type="Pfam" id="PF00294"/>
    </source>
</evidence>
<dbReference type="EMBL" id="JAJJMB010011480">
    <property type="protein sequence ID" value="KAI3901915.1"/>
    <property type="molecule type" value="Genomic_DNA"/>
</dbReference>
<keyword evidence="3" id="KW-0418">Kinase</keyword>
<dbReference type="Gene3D" id="3.40.1190.20">
    <property type="match status" value="1"/>
</dbReference>
<proteinExistence type="predicted"/>
<dbReference type="GO" id="GO:0004730">
    <property type="term" value="F:pseudouridylate synthase activity"/>
    <property type="evidence" value="ECO:0007669"/>
    <property type="project" value="TreeGrafter"/>
</dbReference>
<name>A0AAD4XCS4_9MAGN</name>